<dbReference type="InterPro" id="IPR036259">
    <property type="entry name" value="MFS_trans_sf"/>
</dbReference>
<keyword evidence="8 9" id="KW-0472">Membrane</keyword>
<feature type="transmembrane region" description="Helical" evidence="9">
    <location>
        <begin position="70"/>
        <end position="89"/>
    </location>
</feature>
<comment type="similarity">
    <text evidence="2">Belongs to the major facilitator superfamily. Sugar transporter (TC 2.A.1.1) family.</text>
</comment>
<feature type="transmembrane region" description="Helical" evidence="9">
    <location>
        <begin position="383"/>
        <end position="404"/>
    </location>
</feature>
<evidence type="ECO:0000256" key="7">
    <source>
        <dbReference type="ARBA" id="ARBA00022989"/>
    </source>
</evidence>
<feature type="transmembrane region" description="Helical" evidence="9">
    <location>
        <begin position="129"/>
        <end position="147"/>
    </location>
</feature>
<accession>A0A6A6K665</accession>
<evidence type="ECO:0000256" key="2">
    <source>
        <dbReference type="ARBA" id="ARBA00010992"/>
    </source>
</evidence>
<feature type="transmembrane region" description="Helical" evidence="9">
    <location>
        <begin position="216"/>
        <end position="242"/>
    </location>
</feature>
<evidence type="ECO:0000256" key="6">
    <source>
        <dbReference type="ARBA" id="ARBA00022847"/>
    </source>
</evidence>
<evidence type="ECO:0000256" key="9">
    <source>
        <dbReference type="SAM" id="Phobius"/>
    </source>
</evidence>
<feature type="transmembrane region" description="Helical" evidence="9">
    <location>
        <begin position="316"/>
        <end position="336"/>
    </location>
</feature>
<feature type="transmembrane region" description="Helical" evidence="9">
    <location>
        <begin position="254"/>
        <end position="275"/>
    </location>
</feature>
<gene>
    <name evidence="11" type="ORF">GH714_020044</name>
</gene>
<keyword evidence="6" id="KW-0769">Symport</keyword>
<reference evidence="11 12" key="1">
    <citation type="journal article" date="2020" name="Mol. Plant">
        <title>The Chromosome-Based Rubber Tree Genome Provides New Insights into Spurge Genome Evolution and Rubber Biosynthesis.</title>
        <authorList>
            <person name="Liu J."/>
            <person name="Shi C."/>
            <person name="Shi C.C."/>
            <person name="Li W."/>
            <person name="Zhang Q.J."/>
            <person name="Zhang Y."/>
            <person name="Li K."/>
            <person name="Lu H.F."/>
            <person name="Shi C."/>
            <person name="Zhu S.T."/>
            <person name="Xiao Z.Y."/>
            <person name="Nan H."/>
            <person name="Yue Y."/>
            <person name="Zhu X.G."/>
            <person name="Wu Y."/>
            <person name="Hong X.N."/>
            <person name="Fan G.Y."/>
            <person name="Tong Y."/>
            <person name="Zhang D."/>
            <person name="Mao C.L."/>
            <person name="Liu Y.L."/>
            <person name="Hao S.J."/>
            <person name="Liu W.Q."/>
            <person name="Lv M.Q."/>
            <person name="Zhang H.B."/>
            <person name="Liu Y."/>
            <person name="Hu-Tang G.R."/>
            <person name="Wang J.P."/>
            <person name="Wang J.H."/>
            <person name="Sun Y.H."/>
            <person name="Ni S.B."/>
            <person name="Chen W.B."/>
            <person name="Zhang X.C."/>
            <person name="Jiao Y.N."/>
            <person name="Eichler E.E."/>
            <person name="Li G.H."/>
            <person name="Liu X."/>
            <person name="Gao L.Z."/>
        </authorList>
    </citation>
    <scope>NUCLEOTIDE SEQUENCE [LARGE SCALE GENOMIC DNA]</scope>
    <source>
        <strain evidence="12">cv. GT1</strain>
        <tissue evidence="11">Leaf</tissue>
    </source>
</reference>
<dbReference type="Pfam" id="PF00083">
    <property type="entry name" value="Sugar_tr"/>
    <property type="match status" value="2"/>
</dbReference>
<dbReference type="PROSITE" id="PS00216">
    <property type="entry name" value="SUGAR_TRANSPORT_1"/>
    <property type="match status" value="1"/>
</dbReference>
<dbReference type="CDD" id="cd17361">
    <property type="entry name" value="MFS_STP"/>
    <property type="match status" value="1"/>
</dbReference>
<sequence>MAGGGFADGGTLKRAHLYEYKITGYFIFACIVAALGGSLFGYDLGVSGGVTSMDDFLKDFFPKVNKGRRASIIVGSISFFLGAVLNAAAVNISMLIIGRILLGVGIGFGNQAVPLYLSEMAPAKVRGAVNQLFQLTTCLGILIANLINYGTEKIHPWGWSLVEQGRLEEGRKVLEKIRGTAKVDAEFADLIDASNAARAIEHPFKNLLKRKNRPQLIIGALGIPAFQQLTGMNSILFYAPVIFQSLGFGSGASLYSSVITSGALVVGALISMALVDKFGRRAFFLEAGTEMFCFMVAVAITLALKFGQGVTLPKGIGIFLVIIICLFVLAYGRSWGPLGWLVPSEIFPLETRSAGQSMVVCVNMLFTALIAQCFLVSLCHLRYGIFLLFAGLILIMSSFIFFLLPETKQVPIEEVYLLWQNHWFWKRIVGDGDQVEPDGKLGSQV</sequence>
<dbReference type="InterPro" id="IPR005828">
    <property type="entry name" value="MFS_sugar_transport-like"/>
</dbReference>
<dbReference type="GO" id="GO:0015293">
    <property type="term" value="F:symporter activity"/>
    <property type="evidence" value="ECO:0007669"/>
    <property type="project" value="UniProtKB-KW"/>
</dbReference>
<evidence type="ECO:0000256" key="4">
    <source>
        <dbReference type="ARBA" id="ARBA00022597"/>
    </source>
</evidence>
<name>A0A6A6K665_HEVBR</name>
<feature type="transmembrane region" description="Helical" evidence="9">
    <location>
        <begin position="22"/>
        <end position="42"/>
    </location>
</feature>
<dbReference type="PROSITE" id="PS50850">
    <property type="entry name" value="MFS"/>
    <property type="match status" value="1"/>
</dbReference>
<dbReference type="InterPro" id="IPR044778">
    <property type="entry name" value="MFS_STP/MST-like_plant"/>
</dbReference>
<dbReference type="AlphaFoldDB" id="A0A6A6K665"/>
<dbReference type="InterPro" id="IPR005829">
    <property type="entry name" value="Sugar_transporter_CS"/>
</dbReference>
<protein>
    <recommendedName>
        <fullName evidence="10">Major facilitator superfamily (MFS) profile domain-containing protein</fullName>
    </recommendedName>
</protein>
<organism evidence="11 12">
    <name type="scientific">Hevea brasiliensis</name>
    <name type="common">Para rubber tree</name>
    <name type="synonym">Siphonia brasiliensis</name>
    <dbReference type="NCBI Taxonomy" id="3981"/>
    <lineage>
        <taxon>Eukaryota</taxon>
        <taxon>Viridiplantae</taxon>
        <taxon>Streptophyta</taxon>
        <taxon>Embryophyta</taxon>
        <taxon>Tracheophyta</taxon>
        <taxon>Spermatophyta</taxon>
        <taxon>Magnoliopsida</taxon>
        <taxon>eudicotyledons</taxon>
        <taxon>Gunneridae</taxon>
        <taxon>Pentapetalae</taxon>
        <taxon>rosids</taxon>
        <taxon>fabids</taxon>
        <taxon>Malpighiales</taxon>
        <taxon>Euphorbiaceae</taxon>
        <taxon>Crotonoideae</taxon>
        <taxon>Micrandreae</taxon>
        <taxon>Hevea</taxon>
    </lineage>
</organism>
<dbReference type="GO" id="GO:0015145">
    <property type="term" value="F:monosaccharide transmembrane transporter activity"/>
    <property type="evidence" value="ECO:0007669"/>
    <property type="project" value="InterPro"/>
</dbReference>
<dbReference type="Proteomes" id="UP000467840">
    <property type="component" value="Chromosome 12"/>
</dbReference>
<evidence type="ECO:0000259" key="10">
    <source>
        <dbReference type="PROSITE" id="PS50850"/>
    </source>
</evidence>
<keyword evidence="7 9" id="KW-1133">Transmembrane helix</keyword>
<comment type="subcellular location">
    <subcellularLocation>
        <location evidence="1">Membrane</location>
        <topology evidence="1">Multi-pass membrane protein</topology>
    </subcellularLocation>
</comment>
<feature type="domain" description="Major facilitator superfamily (MFS) profile" evidence="10">
    <location>
        <begin position="1"/>
        <end position="408"/>
    </location>
</feature>
<dbReference type="PANTHER" id="PTHR23500:SF592">
    <property type="entry name" value="MAJOR FACILITATOR SUPERFAMILY (MFS) PROFILE DOMAIN-CONTAINING PROTEIN"/>
    <property type="match status" value="1"/>
</dbReference>
<dbReference type="Gene3D" id="1.20.1250.20">
    <property type="entry name" value="MFS general substrate transporter like domains"/>
    <property type="match status" value="2"/>
</dbReference>
<keyword evidence="3" id="KW-0813">Transport</keyword>
<dbReference type="PRINTS" id="PR00171">
    <property type="entry name" value="SUGRTRNSPORT"/>
</dbReference>
<keyword evidence="4" id="KW-0762">Sugar transport</keyword>
<comment type="caution">
    <text evidence="11">The sequence shown here is derived from an EMBL/GenBank/DDBJ whole genome shotgun (WGS) entry which is preliminary data.</text>
</comment>
<dbReference type="PANTHER" id="PTHR23500">
    <property type="entry name" value="SOLUTE CARRIER FAMILY 2, FACILITATED GLUCOSE TRANSPORTER"/>
    <property type="match status" value="1"/>
</dbReference>
<feature type="transmembrane region" description="Helical" evidence="9">
    <location>
        <begin position="282"/>
        <end position="304"/>
    </location>
</feature>
<evidence type="ECO:0000313" key="12">
    <source>
        <dbReference type="Proteomes" id="UP000467840"/>
    </source>
</evidence>
<dbReference type="InterPro" id="IPR003663">
    <property type="entry name" value="Sugar/inositol_transpt"/>
</dbReference>
<feature type="transmembrane region" description="Helical" evidence="9">
    <location>
        <begin position="357"/>
        <end position="377"/>
    </location>
</feature>
<evidence type="ECO:0000256" key="5">
    <source>
        <dbReference type="ARBA" id="ARBA00022692"/>
    </source>
</evidence>
<dbReference type="InterPro" id="IPR020846">
    <property type="entry name" value="MFS_dom"/>
</dbReference>
<proteinExistence type="inferred from homology"/>
<evidence type="ECO:0000256" key="1">
    <source>
        <dbReference type="ARBA" id="ARBA00004141"/>
    </source>
</evidence>
<dbReference type="PROSITE" id="PS00217">
    <property type="entry name" value="SUGAR_TRANSPORT_2"/>
    <property type="match status" value="1"/>
</dbReference>
<dbReference type="SUPFAM" id="SSF103473">
    <property type="entry name" value="MFS general substrate transporter"/>
    <property type="match status" value="1"/>
</dbReference>
<keyword evidence="5 9" id="KW-0812">Transmembrane</keyword>
<dbReference type="InterPro" id="IPR045262">
    <property type="entry name" value="STP/PLT_plant"/>
</dbReference>
<keyword evidence="12" id="KW-1185">Reference proteome</keyword>
<feature type="transmembrane region" description="Helical" evidence="9">
    <location>
        <begin position="96"/>
        <end position="117"/>
    </location>
</feature>
<dbReference type="GO" id="GO:0016020">
    <property type="term" value="C:membrane"/>
    <property type="evidence" value="ECO:0007669"/>
    <property type="project" value="UniProtKB-SubCell"/>
</dbReference>
<evidence type="ECO:0000313" key="11">
    <source>
        <dbReference type="EMBL" id="KAF2284242.1"/>
    </source>
</evidence>
<dbReference type="EMBL" id="JAAGAX010000018">
    <property type="protein sequence ID" value="KAF2284242.1"/>
    <property type="molecule type" value="Genomic_DNA"/>
</dbReference>
<evidence type="ECO:0000256" key="3">
    <source>
        <dbReference type="ARBA" id="ARBA00022448"/>
    </source>
</evidence>
<evidence type="ECO:0000256" key="8">
    <source>
        <dbReference type="ARBA" id="ARBA00023136"/>
    </source>
</evidence>